<organism evidence="1 2">
    <name type="scientific">Floridaenema evergladense BLCC-F167</name>
    <dbReference type="NCBI Taxonomy" id="3153639"/>
    <lineage>
        <taxon>Bacteria</taxon>
        <taxon>Bacillati</taxon>
        <taxon>Cyanobacteriota</taxon>
        <taxon>Cyanophyceae</taxon>
        <taxon>Oscillatoriophycideae</taxon>
        <taxon>Aerosakkonematales</taxon>
        <taxon>Aerosakkonemataceae</taxon>
        <taxon>Floridanema</taxon>
        <taxon>Floridanema evergladense</taxon>
    </lineage>
</organism>
<comment type="caution">
    <text evidence="1">The sequence shown here is derived from an EMBL/GenBank/DDBJ whole genome shotgun (WGS) entry which is preliminary data.</text>
</comment>
<evidence type="ECO:0000313" key="1">
    <source>
        <dbReference type="EMBL" id="MFB2834327.1"/>
    </source>
</evidence>
<accession>A0ABV4WGW5</accession>
<reference evidence="1 2" key="1">
    <citation type="submission" date="2024-09" db="EMBL/GenBank/DDBJ databases">
        <title>Floridaenema gen nov. (Aerosakkonemataceae, Aerosakkonematales ord. nov., Cyanobacteria) from benthic tropical and subtropical fresh waters, with the description of four new species.</title>
        <authorList>
            <person name="Moretto J.A."/>
            <person name="Berthold D.E."/>
            <person name="Lefler F.W."/>
            <person name="Huang I.-S."/>
            <person name="Laughinghouse H. IV."/>
        </authorList>
    </citation>
    <scope>NUCLEOTIDE SEQUENCE [LARGE SCALE GENOMIC DNA]</scope>
    <source>
        <strain evidence="1 2">BLCC-F167</strain>
    </source>
</reference>
<gene>
    <name evidence="1" type="ORF">ACE1CA_07315</name>
</gene>
<evidence type="ECO:0008006" key="3">
    <source>
        <dbReference type="Google" id="ProtNLM"/>
    </source>
</evidence>
<protein>
    <recommendedName>
        <fullName evidence="3">Restriction endonuclease subunit S</fullName>
    </recommendedName>
</protein>
<dbReference type="RefSeq" id="WP_413276764.1">
    <property type="nucleotide sequence ID" value="NZ_JBHFNT010000061.1"/>
</dbReference>
<dbReference type="EMBL" id="JBHFNT010000061">
    <property type="protein sequence ID" value="MFB2834327.1"/>
    <property type="molecule type" value="Genomic_DNA"/>
</dbReference>
<name>A0ABV4WGW5_9CYAN</name>
<evidence type="ECO:0000313" key="2">
    <source>
        <dbReference type="Proteomes" id="UP001576780"/>
    </source>
</evidence>
<proteinExistence type="predicted"/>
<dbReference type="Proteomes" id="UP001576780">
    <property type="component" value="Unassembled WGS sequence"/>
</dbReference>
<keyword evidence="2" id="KW-1185">Reference proteome</keyword>
<sequence length="115" mass="13084">MSIPSEIQDIIDRLNGELRQIEQEATRGMNLIRPLLELFPNNDILVSFFASLNNSLFLVEIYKRRLNSIVELLLPENVAAEIVQNAGEELGDLLGRALESKIGLEKIIDRLERLQ</sequence>